<keyword evidence="9" id="KW-1185">Reference proteome</keyword>
<dbReference type="InterPro" id="IPR003594">
    <property type="entry name" value="HATPase_dom"/>
</dbReference>
<feature type="domain" description="Response regulatory" evidence="7">
    <location>
        <begin position="652"/>
        <end position="768"/>
    </location>
</feature>
<protein>
    <recommendedName>
        <fullName evidence="2">histidine kinase</fullName>
        <ecNumber evidence="2">2.7.13.3</ecNumber>
    </recommendedName>
</protein>
<evidence type="ECO:0000256" key="4">
    <source>
        <dbReference type="PROSITE-ProRule" id="PRU00169"/>
    </source>
</evidence>
<gene>
    <name evidence="8" type="ORF">OH136_07820</name>
</gene>
<dbReference type="FunFam" id="1.10.287.130:FF:000037">
    <property type="entry name" value="Hybrid sensor histidine kinase/response regulator"/>
    <property type="match status" value="1"/>
</dbReference>
<evidence type="ECO:0000313" key="9">
    <source>
        <dbReference type="Proteomes" id="UP001208041"/>
    </source>
</evidence>
<dbReference type="CDD" id="cd00082">
    <property type="entry name" value="HisKA"/>
    <property type="match status" value="1"/>
</dbReference>
<evidence type="ECO:0000256" key="1">
    <source>
        <dbReference type="ARBA" id="ARBA00000085"/>
    </source>
</evidence>
<keyword evidence="3 4" id="KW-0597">Phosphoprotein</keyword>
<feature type="domain" description="Histidine kinase" evidence="6">
    <location>
        <begin position="405"/>
        <end position="628"/>
    </location>
</feature>
<dbReference type="PANTHER" id="PTHR43065">
    <property type="entry name" value="SENSOR HISTIDINE KINASE"/>
    <property type="match status" value="1"/>
</dbReference>
<dbReference type="Pfam" id="PF00072">
    <property type="entry name" value="Response_reg"/>
    <property type="match status" value="1"/>
</dbReference>
<dbReference type="PANTHER" id="PTHR43065:SF42">
    <property type="entry name" value="TWO-COMPONENT SENSOR PPRA"/>
    <property type="match status" value="1"/>
</dbReference>
<reference evidence="8" key="1">
    <citation type="submission" date="2022-10" db="EMBL/GenBank/DDBJ databases">
        <authorList>
            <person name="Yue Y."/>
        </authorList>
    </citation>
    <scope>NUCLEOTIDE SEQUENCE</scope>
    <source>
        <strain evidence="8">Z654</strain>
    </source>
</reference>
<name>A0AAE3IYK3_9RHOB</name>
<dbReference type="Pfam" id="PF00512">
    <property type="entry name" value="HisKA"/>
    <property type="match status" value="1"/>
</dbReference>
<comment type="caution">
    <text evidence="8">The sequence shown here is derived from an EMBL/GenBank/DDBJ whole genome shotgun (WGS) entry which is preliminary data.</text>
</comment>
<dbReference type="InterPro" id="IPR036890">
    <property type="entry name" value="HATPase_C_sf"/>
</dbReference>
<keyword evidence="5" id="KW-0812">Transmembrane</keyword>
<proteinExistence type="predicted"/>
<dbReference type="AlphaFoldDB" id="A0AAE3IYK3"/>
<dbReference type="EMBL" id="JAOYFC010000002">
    <property type="protein sequence ID" value="MCV6824463.1"/>
    <property type="molecule type" value="Genomic_DNA"/>
</dbReference>
<evidence type="ECO:0000256" key="5">
    <source>
        <dbReference type="SAM" id="Phobius"/>
    </source>
</evidence>
<keyword evidence="5" id="KW-0472">Membrane</keyword>
<dbReference type="Proteomes" id="UP001208041">
    <property type="component" value="Unassembled WGS sequence"/>
</dbReference>
<feature type="transmembrane region" description="Helical" evidence="5">
    <location>
        <begin position="46"/>
        <end position="65"/>
    </location>
</feature>
<dbReference type="InterPro" id="IPR005467">
    <property type="entry name" value="His_kinase_dom"/>
</dbReference>
<dbReference type="GO" id="GO:0000155">
    <property type="term" value="F:phosphorelay sensor kinase activity"/>
    <property type="evidence" value="ECO:0007669"/>
    <property type="project" value="InterPro"/>
</dbReference>
<dbReference type="Pfam" id="PF02518">
    <property type="entry name" value="HATPase_c"/>
    <property type="match status" value="1"/>
</dbReference>
<evidence type="ECO:0000259" key="7">
    <source>
        <dbReference type="PROSITE" id="PS50110"/>
    </source>
</evidence>
<dbReference type="PRINTS" id="PR00344">
    <property type="entry name" value="BCTRLSENSOR"/>
</dbReference>
<dbReference type="InterPro" id="IPR001789">
    <property type="entry name" value="Sig_transdc_resp-reg_receiver"/>
</dbReference>
<dbReference type="InterPro" id="IPR036097">
    <property type="entry name" value="HisK_dim/P_sf"/>
</dbReference>
<dbReference type="InterPro" id="IPR004358">
    <property type="entry name" value="Sig_transdc_His_kin-like_C"/>
</dbReference>
<dbReference type="SUPFAM" id="SSF52172">
    <property type="entry name" value="CheY-like"/>
    <property type="match status" value="1"/>
</dbReference>
<dbReference type="SMART" id="SM00387">
    <property type="entry name" value="HATPase_c"/>
    <property type="match status" value="1"/>
</dbReference>
<dbReference type="Gene3D" id="1.10.287.130">
    <property type="match status" value="1"/>
</dbReference>
<dbReference type="SMART" id="SM00448">
    <property type="entry name" value="REC"/>
    <property type="match status" value="1"/>
</dbReference>
<dbReference type="GO" id="GO:0005524">
    <property type="term" value="F:ATP binding"/>
    <property type="evidence" value="ECO:0007669"/>
    <property type="project" value="UniProtKB-KW"/>
</dbReference>
<dbReference type="PROSITE" id="PS50109">
    <property type="entry name" value="HIS_KIN"/>
    <property type="match status" value="1"/>
</dbReference>
<dbReference type="Gene3D" id="3.40.50.2300">
    <property type="match status" value="1"/>
</dbReference>
<keyword evidence="8" id="KW-0547">Nucleotide-binding</keyword>
<evidence type="ECO:0000256" key="3">
    <source>
        <dbReference type="ARBA" id="ARBA00022553"/>
    </source>
</evidence>
<feature type="transmembrane region" description="Helical" evidence="5">
    <location>
        <begin position="20"/>
        <end position="39"/>
    </location>
</feature>
<keyword evidence="8" id="KW-0067">ATP-binding</keyword>
<accession>A0AAE3IYK3</accession>
<dbReference type="EC" id="2.7.13.3" evidence="2"/>
<dbReference type="PROSITE" id="PS50110">
    <property type="entry name" value="RESPONSE_REGULATORY"/>
    <property type="match status" value="1"/>
</dbReference>
<feature type="modified residue" description="4-aspartylphosphate" evidence="4">
    <location>
        <position position="703"/>
    </location>
</feature>
<dbReference type="SMART" id="SM00388">
    <property type="entry name" value="HisKA"/>
    <property type="match status" value="1"/>
</dbReference>
<dbReference type="InterPro" id="IPR003661">
    <property type="entry name" value="HisK_dim/P_dom"/>
</dbReference>
<comment type="catalytic activity">
    <reaction evidence="1">
        <text>ATP + protein L-histidine = ADP + protein N-phospho-L-histidine.</text>
        <dbReference type="EC" id="2.7.13.3"/>
    </reaction>
</comment>
<evidence type="ECO:0000256" key="2">
    <source>
        <dbReference type="ARBA" id="ARBA00012438"/>
    </source>
</evidence>
<evidence type="ECO:0000313" key="8">
    <source>
        <dbReference type="EMBL" id="MCV6824463.1"/>
    </source>
</evidence>
<sequence length="769" mass="83622">MPDSALPPRILHKTVSALSAQVTPLIVGAVILLTIAVFLPSAQTGLAFFAAGLTLVFMAGLIFSGELRSVASSEKEVNRVAAMLDRDISPCFIAGKEGAIIYQNPIAQNRYALELGSSFSRLFNGLLANPASVVFRLQNKASVLGSAREDIVTRQGTVQLTVMCVAKNAFSWRVDEMREPANMPKPIDARPYPVVIASENGAIQQMNTSFSKQFGQGISSLDQLFSKSQLTDGEQICSVSRSNPGRFLIQRTLINTEQSEICLFPLDAQSTSNEDNMPESGDIPVPLLKIGTDGSVISATPLAKSLLAHTLENGTPISDVLEGLGRSFVDWLVETARGVSRNQTEFLKAKRSDKEVYVQVTLNRQKSGNPNEIVAVLNDATELKSLEAQFVQSQKMHAIGQLAGGVAHDFNNLLTAISGHCDLLLLRHDQGDTDYGDLIQIHQNANRAAALVSQLLAFSRKQNLCLEPVDLVETLSDLSHLLNRLVGEKTQLTLANDPDLPAICADKRQLEQVVMNLVVNARDAMPNGGEIRVNAQACTLREPLKRDQAFVPAGDYVVVRVTDEGIGIPPDRLPKIFEPFFTTKRQGEGTGLGLSTAYGIVKQSGGFIFVNSEPSQGTEFTLYFPAIEAELERTDSPTNLAVNEQSTKSQGVVLLVEDEAPVRAFASRALRMNGVTVLEAEDAESALKILEDETLKIDLFVTDVIMPGMDGPTWVKKAKLRRPDVKTVFVSGYAEEDFSDNQKSIKDSVFLPKPFSLGELTQVVQQQLS</sequence>
<organism evidence="8 9">
    <name type="scientific">Halocynthiibacter halioticoli</name>
    <dbReference type="NCBI Taxonomy" id="2986804"/>
    <lineage>
        <taxon>Bacteria</taxon>
        <taxon>Pseudomonadati</taxon>
        <taxon>Pseudomonadota</taxon>
        <taxon>Alphaproteobacteria</taxon>
        <taxon>Rhodobacterales</taxon>
        <taxon>Paracoccaceae</taxon>
        <taxon>Halocynthiibacter</taxon>
    </lineage>
</organism>
<dbReference type="SUPFAM" id="SSF55874">
    <property type="entry name" value="ATPase domain of HSP90 chaperone/DNA topoisomerase II/histidine kinase"/>
    <property type="match status" value="1"/>
</dbReference>
<keyword evidence="5" id="KW-1133">Transmembrane helix</keyword>
<dbReference type="InterPro" id="IPR011006">
    <property type="entry name" value="CheY-like_superfamily"/>
</dbReference>
<dbReference type="Gene3D" id="3.30.565.10">
    <property type="entry name" value="Histidine kinase-like ATPase, C-terminal domain"/>
    <property type="match status" value="1"/>
</dbReference>
<evidence type="ECO:0000259" key="6">
    <source>
        <dbReference type="PROSITE" id="PS50109"/>
    </source>
</evidence>
<dbReference type="SUPFAM" id="SSF47384">
    <property type="entry name" value="Homodimeric domain of signal transducing histidine kinase"/>
    <property type="match status" value="1"/>
</dbReference>